<keyword evidence="6" id="KW-0493">Microtubule</keyword>
<evidence type="ECO:0000256" key="3">
    <source>
        <dbReference type="ARBA" id="ARBA00006187"/>
    </source>
</evidence>
<feature type="coiled-coil region" evidence="8">
    <location>
        <begin position="158"/>
        <end position="185"/>
    </location>
</feature>
<dbReference type="FunFam" id="1.20.58.1520:FF:000002">
    <property type="entry name" value="65-kDa microtubule-associated protein 6"/>
    <property type="match status" value="1"/>
</dbReference>
<keyword evidence="4" id="KW-0963">Cytoplasm</keyword>
<evidence type="ECO:0000256" key="1">
    <source>
        <dbReference type="ARBA" id="ARBA00004123"/>
    </source>
</evidence>
<keyword evidence="5" id="KW-0597">Phosphoprotein</keyword>
<dbReference type="AlphaFoldDB" id="A0AAV7FSU6"/>
<dbReference type="PANTHER" id="PTHR19321">
    <property type="entry name" value="PROTEIN REGULATOR OF CYTOKINESIS 1 PRC1-RELATED"/>
    <property type="match status" value="1"/>
</dbReference>
<organism evidence="10 11">
    <name type="scientific">Dendrobium chrysotoxum</name>
    <name type="common">Orchid</name>
    <dbReference type="NCBI Taxonomy" id="161865"/>
    <lineage>
        <taxon>Eukaryota</taxon>
        <taxon>Viridiplantae</taxon>
        <taxon>Streptophyta</taxon>
        <taxon>Embryophyta</taxon>
        <taxon>Tracheophyta</taxon>
        <taxon>Spermatophyta</taxon>
        <taxon>Magnoliopsida</taxon>
        <taxon>Liliopsida</taxon>
        <taxon>Asparagales</taxon>
        <taxon>Orchidaceae</taxon>
        <taxon>Epidendroideae</taxon>
        <taxon>Malaxideae</taxon>
        <taxon>Dendrobiinae</taxon>
        <taxon>Dendrobium</taxon>
    </lineage>
</organism>
<comment type="similarity">
    <text evidence="3">Belongs to the MAP65/ASE1 family.</text>
</comment>
<dbReference type="GO" id="GO:0000226">
    <property type="term" value="P:microtubule cytoskeleton organization"/>
    <property type="evidence" value="ECO:0007669"/>
    <property type="project" value="InterPro"/>
</dbReference>
<sequence length="729" mass="82838">MLIMGPSPRDQLSKIETTCESLLYELQMIWNEVGESDAERDKMLLELEQECLEVYRRKVDLANRSRAYLRQAIADVEAELAAICSAMGERPVHIKQSNQNATSLKEELMAINPQLEEMKKRKSARLKQFLQIMEQIRKISSEIHPNGQALPRIVVDESDLSTRKLEEYQRQLEALQTEKADRLKQVLEHLNSLNALCMVLGVDFKRTVLEVHPSLEEAEGSKIVSNDVIERLASIIHKLREVKIQRMNKANLATTMLELWNLMDTPIEEQQLFQNATCNVAASEHEITEPNSLSADFLNYVEAEVLRLEKLKGCKMKELVLKKKVELEIMRQNTHLVTKGNCELEIAIEAIEAGAIDPSLILEQIEAQISGIKEEAFGRKEILERVEKWMAACEEEAWLEEYNRDENRYSAGRGAHLALKRAEKARATVQRIPGIVEALCCKVIAWEKERGTEFTYDGVRLLSMLEEYAFVRQEKELEKKRQRDQKKLQSQLIVEQEALFGSKPSPSKPQSAKKFPRTSIGGASRRLSLGAAALQPTKPDLLCSTKTTKRANECTFVSPAKKLVDAGIPVKKLSFNSTNANAFQSDHSRKHHNATTNSNDQHTKTPRKPFSPLTPTNNLPLTPQLIHNIVSEEQNKTPKAMPLTPQLIHNIVSEEQNKTPKAMPIPTPKTPGTVSTPMKMANTPTPFSVAYKEEATTTITKAIEEMEYSFEERRLAFYLRRQQEDLHFT</sequence>
<evidence type="ECO:0008006" key="12">
    <source>
        <dbReference type="Google" id="ProtNLM"/>
    </source>
</evidence>
<dbReference type="EMBL" id="JAGFBR010000017">
    <property type="protein sequence ID" value="KAH0452730.1"/>
    <property type="molecule type" value="Genomic_DNA"/>
</dbReference>
<evidence type="ECO:0000256" key="6">
    <source>
        <dbReference type="ARBA" id="ARBA00022701"/>
    </source>
</evidence>
<dbReference type="GO" id="GO:0005874">
    <property type="term" value="C:microtubule"/>
    <property type="evidence" value="ECO:0007669"/>
    <property type="project" value="UniProtKB-KW"/>
</dbReference>
<reference evidence="10 11" key="1">
    <citation type="journal article" date="2021" name="Hortic Res">
        <title>Chromosome-scale assembly of the Dendrobium chrysotoxum genome enhances the understanding of orchid evolution.</title>
        <authorList>
            <person name="Zhang Y."/>
            <person name="Zhang G.Q."/>
            <person name="Zhang D."/>
            <person name="Liu X.D."/>
            <person name="Xu X.Y."/>
            <person name="Sun W.H."/>
            <person name="Yu X."/>
            <person name="Zhu X."/>
            <person name="Wang Z.W."/>
            <person name="Zhao X."/>
            <person name="Zhong W.Y."/>
            <person name="Chen H."/>
            <person name="Yin W.L."/>
            <person name="Huang T."/>
            <person name="Niu S.C."/>
            <person name="Liu Z.J."/>
        </authorList>
    </citation>
    <scope>NUCLEOTIDE SEQUENCE [LARGE SCALE GENOMIC DNA]</scope>
    <source>
        <strain evidence="10">Lindl</strain>
    </source>
</reference>
<evidence type="ECO:0000256" key="2">
    <source>
        <dbReference type="ARBA" id="ARBA00004496"/>
    </source>
</evidence>
<dbReference type="Gene3D" id="1.20.58.1520">
    <property type="match status" value="1"/>
</dbReference>
<evidence type="ECO:0000256" key="9">
    <source>
        <dbReference type="SAM" id="MobiDB-lite"/>
    </source>
</evidence>
<gene>
    <name evidence="10" type="ORF">IEQ34_020029</name>
</gene>
<feature type="region of interest" description="Disordered" evidence="9">
    <location>
        <begin position="657"/>
        <end position="679"/>
    </location>
</feature>
<protein>
    <recommendedName>
        <fullName evidence="12">65-kDa microtubule-associated protein 3</fullName>
    </recommendedName>
</protein>
<comment type="subcellular location">
    <subcellularLocation>
        <location evidence="2">Cytoplasm</location>
    </subcellularLocation>
    <subcellularLocation>
        <location evidence="1">Nucleus</location>
    </subcellularLocation>
</comment>
<feature type="compositionally biased region" description="Low complexity" evidence="9">
    <location>
        <begin position="502"/>
        <end position="513"/>
    </location>
</feature>
<accession>A0AAV7FSU6</accession>
<evidence type="ECO:0000313" key="10">
    <source>
        <dbReference type="EMBL" id="KAH0452730.1"/>
    </source>
</evidence>
<evidence type="ECO:0000256" key="4">
    <source>
        <dbReference type="ARBA" id="ARBA00022490"/>
    </source>
</evidence>
<dbReference type="GO" id="GO:0005737">
    <property type="term" value="C:cytoplasm"/>
    <property type="evidence" value="ECO:0007669"/>
    <property type="project" value="UniProtKB-SubCell"/>
</dbReference>
<evidence type="ECO:0000256" key="8">
    <source>
        <dbReference type="SAM" id="Coils"/>
    </source>
</evidence>
<proteinExistence type="inferred from homology"/>
<feature type="compositionally biased region" description="Polar residues" evidence="9">
    <location>
        <begin position="670"/>
        <end position="679"/>
    </location>
</feature>
<name>A0AAV7FSU6_DENCH</name>
<keyword evidence="8" id="KW-0175">Coiled coil</keyword>
<dbReference type="Proteomes" id="UP000775213">
    <property type="component" value="Unassembled WGS sequence"/>
</dbReference>
<evidence type="ECO:0000313" key="11">
    <source>
        <dbReference type="Proteomes" id="UP000775213"/>
    </source>
</evidence>
<dbReference type="GO" id="GO:0005819">
    <property type="term" value="C:spindle"/>
    <property type="evidence" value="ECO:0007669"/>
    <property type="project" value="TreeGrafter"/>
</dbReference>
<keyword evidence="11" id="KW-1185">Reference proteome</keyword>
<evidence type="ECO:0000256" key="7">
    <source>
        <dbReference type="ARBA" id="ARBA00023242"/>
    </source>
</evidence>
<dbReference type="GO" id="GO:0008017">
    <property type="term" value="F:microtubule binding"/>
    <property type="evidence" value="ECO:0007669"/>
    <property type="project" value="InterPro"/>
</dbReference>
<dbReference type="Pfam" id="PF03999">
    <property type="entry name" value="MAP65_ASE1"/>
    <property type="match status" value="1"/>
</dbReference>
<dbReference type="GO" id="GO:0005634">
    <property type="term" value="C:nucleus"/>
    <property type="evidence" value="ECO:0007669"/>
    <property type="project" value="UniProtKB-SubCell"/>
</dbReference>
<keyword evidence="7" id="KW-0539">Nucleus</keyword>
<evidence type="ECO:0000256" key="5">
    <source>
        <dbReference type="ARBA" id="ARBA00022553"/>
    </source>
</evidence>
<comment type="caution">
    <text evidence="10">The sequence shown here is derived from an EMBL/GenBank/DDBJ whole genome shotgun (WGS) entry which is preliminary data.</text>
</comment>
<feature type="region of interest" description="Disordered" evidence="9">
    <location>
        <begin position="582"/>
        <end position="621"/>
    </location>
</feature>
<feature type="region of interest" description="Disordered" evidence="9">
    <location>
        <begin position="499"/>
        <end position="520"/>
    </location>
</feature>
<dbReference type="InterPro" id="IPR007145">
    <property type="entry name" value="MAP65_Ase1_PRC1"/>
</dbReference>
<dbReference type="PANTHER" id="PTHR19321:SF7">
    <property type="entry name" value="65-KDA MICROTUBULE-ASSOCIATED PROTEIN 3"/>
    <property type="match status" value="1"/>
</dbReference>